<organism evidence="1 2">
    <name type="scientific">Catenulispora yoronensis</name>
    <dbReference type="NCBI Taxonomy" id="450799"/>
    <lineage>
        <taxon>Bacteria</taxon>
        <taxon>Bacillati</taxon>
        <taxon>Actinomycetota</taxon>
        <taxon>Actinomycetes</taxon>
        <taxon>Catenulisporales</taxon>
        <taxon>Catenulisporaceae</taxon>
        <taxon>Catenulispora</taxon>
    </lineage>
</organism>
<dbReference type="EMBL" id="BAAAQN010000014">
    <property type="protein sequence ID" value="GAA2028367.1"/>
    <property type="molecule type" value="Genomic_DNA"/>
</dbReference>
<gene>
    <name evidence="1" type="ORF">GCM10009839_29300</name>
</gene>
<dbReference type="InterPro" id="IPR029068">
    <property type="entry name" value="Glyas_Bleomycin-R_OHBP_Dase"/>
</dbReference>
<keyword evidence="2" id="KW-1185">Reference proteome</keyword>
<dbReference type="Gene3D" id="3.10.180.10">
    <property type="entry name" value="2,3-Dihydroxybiphenyl 1,2-Dioxygenase, domain 1"/>
    <property type="match status" value="1"/>
</dbReference>
<dbReference type="RefSeq" id="WP_344666128.1">
    <property type="nucleotide sequence ID" value="NZ_BAAAQN010000014.1"/>
</dbReference>
<evidence type="ECO:0000313" key="2">
    <source>
        <dbReference type="Proteomes" id="UP001500751"/>
    </source>
</evidence>
<proteinExistence type="predicted"/>
<name>A0ABN2U387_9ACTN</name>
<evidence type="ECO:0000313" key="1">
    <source>
        <dbReference type="EMBL" id="GAA2028367.1"/>
    </source>
</evidence>
<reference evidence="1 2" key="1">
    <citation type="journal article" date="2019" name="Int. J. Syst. Evol. Microbiol.">
        <title>The Global Catalogue of Microorganisms (GCM) 10K type strain sequencing project: providing services to taxonomists for standard genome sequencing and annotation.</title>
        <authorList>
            <consortium name="The Broad Institute Genomics Platform"/>
            <consortium name="The Broad Institute Genome Sequencing Center for Infectious Disease"/>
            <person name="Wu L."/>
            <person name="Ma J."/>
        </authorList>
    </citation>
    <scope>NUCLEOTIDE SEQUENCE [LARGE SCALE GENOMIC DNA]</scope>
    <source>
        <strain evidence="1 2">JCM 16014</strain>
    </source>
</reference>
<evidence type="ECO:0008006" key="3">
    <source>
        <dbReference type="Google" id="ProtNLM"/>
    </source>
</evidence>
<dbReference type="Proteomes" id="UP001500751">
    <property type="component" value="Unassembled WGS sequence"/>
</dbReference>
<comment type="caution">
    <text evidence="1">The sequence shown here is derived from an EMBL/GenBank/DDBJ whole genome shotgun (WGS) entry which is preliminary data.</text>
</comment>
<dbReference type="SUPFAM" id="SSF54593">
    <property type="entry name" value="Glyoxalase/Bleomycin resistance protein/Dihydroxybiphenyl dioxygenase"/>
    <property type="match status" value="1"/>
</dbReference>
<protein>
    <recommendedName>
        <fullName evidence="3">Guanosine polyphosphate pyrophosphohydrolase</fullName>
    </recommendedName>
</protein>
<accession>A0ABN2U387</accession>
<sequence length="104" mass="11183">MTTSNAIHATLLVLYSPRMEECHRFYSDLGLDFTAEQHSRGPRHYAAVLTGGVVFEIYPGGADRRTGALRLGMALNGAAATPPLVPGRHLLTDPDGRTVEIHAG</sequence>